<evidence type="ECO:0000256" key="1">
    <source>
        <dbReference type="SAM" id="Phobius"/>
    </source>
</evidence>
<feature type="transmembrane region" description="Helical" evidence="1">
    <location>
        <begin position="20"/>
        <end position="41"/>
    </location>
</feature>
<gene>
    <name evidence="2" type="ORF">S01H4_63701</name>
</gene>
<name>X1CD46_9ZZZZ</name>
<keyword evidence="1" id="KW-0812">Transmembrane</keyword>
<comment type="caution">
    <text evidence="2">The sequence shown here is derived from an EMBL/GenBank/DDBJ whole genome shotgun (WGS) entry which is preliminary data.</text>
</comment>
<dbReference type="EMBL" id="BART01038392">
    <property type="protein sequence ID" value="GAH05497.1"/>
    <property type="molecule type" value="Genomic_DNA"/>
</dbReference>
<sequence length="42" mass="4881">MYLPYQLMQGERLICKMDCAIPFLACLVILVVGILTVYLIYR</sequence>
<keyword evidence="1" id="KW-0472">Membrane</keyword>
<accession>X1CD46</accession>
<reference evidence="2" key="1">
    <citation type="journal article" date="2014" name="Front. Microbiol.">
        <title>High frequency of phylogenetically diverse reductive dehalogenase-homologous genes in deep subseafloor sedimentary metagenomes.</title>
        <authorList>
            <person name="Kawai M."/>
            <person name="Futagami T."/>
            <person name="Toyoda A."/>
            <person name="Takaki Y."/>
            <person name="Nishi S."/>
            <person name="Hori S."/>
            <person name="Arai W."/>
            <person name="Tsubouchi T."/>
            <person name="Morono Y."/>
            <person name="Uchiyama I."/>
            <person name="Ito T."/>
            <person name="Fujiyama A."/>
            <person name="Inagaki F."/>
            <person name="Takami H."/>
        </authorList>
    </citation>
    <scope>NUCLEOTIDE SEQUENCE</scope>
    <source>
        <strain evidence="2">Expedition CK06-06</strain>
    </source>
</reference>
<protein>
    <submittedName>
        <fullName evidence="2">Uncharacterized protein</fullName>
    </submittedName>
</protein>
<proteinExistence type="predicted"/>
<dbReference type="AlphaFoldDB" id="X1CD46"/>
<keyword evidence="1" id="KW-1133">Transmembrane helix</keyword>
<organism evidence="2">
    <name type="scientific">marine sediment metagenome</name>
    <dbReference type="NCBI Taxonomy" id="412755"/>
    <lineage>
        <taxon>unclassified sequences</taxon>
        <taxon>metagenomes</taxon>
        <taxon>ecological metagenomes</taxon>
    </lineage>
</organism>
<feature type="non-terminal residue" evidence="2">
    <location>
        <position position="42"/>
    </location>
</feature>
<evidence type="ECO:0000313" key="2">
    <source>
        <dbReference type="EMBL" id="GAH05497.1"/>
    </source>
</evidence>